<dbReference type="Pfam" id="PF00589">
    <property type="entry name" value="Phage_integrase"/>
    <property type="match status" value="1"/>
</dbReference>
<keyword evidence="1" id="KW-0238">DNA-binding</keyword>
<dbReference type="PANTHER" id="PTHR30349:SF41">
    <property type="entry name" value="INTEGRASE_RECOMBINASE PROTEIN MJ0367-RELATED"/>
    <property type="match status" value="1"/>
</dbReference>
<dbReference type="GO" id="GO:0006310">
    <property type="term" value="P:DNA recombination"/>
    <property type="evidence" value="ECO:0007669"/>
    <property type="project" value="UniProtKB-KW"/>
</dbReference>
<dbReference type="PANTHER" id="PTHR30349">
    <property type="entry name" value="PHAGE INTEGRASE-RELATED"/>
    <property type="match status" value="1"/>
</dbReference>
<dbReference type="AlphaFoldDB" id="A0A644W8K7"/>
<sequence>MPRRGENIYKRKDGRWEARVLEPDGKYRYVYAKTYKEVKEKKQNYQEHVKLRPKILPEQITAAAGLFADWLQGDVVNQVKPSTYENYYFCMKKYVLPFFKAKDNEFLTQNTVVQFTKSIHSNPVISESYKRKILIIFKTALKEVAKGYPDFSGLMEAVKLPKATSPEVQAFSVSEQRMIEQTAFHEKDIRALGIILTFYTGMRLGELCALKWCDLDFDAGTISITKTVSRVKNPRPQGRKTALLVGTPKSRKSRRKIPLPKFLRDVFKEYKKKCPDENCFLFSGTEDPPDPRAYEKLFKNVLKSAGVKERKFHTTRHTFATRALEVGVDIKTLSEILGHSSVTITLNIYAHSLMEQKMIAMDKLNDMHITQMEIAS</sequence>
<dbReference type="GO" id="GO:0003677">
    <property type="term" value="F:DNA binding"/>
    <property type="evidence" value="ECO:0007669"/>
    <property type="project" value="UniProtKB-KW"/>
</dbReference>
<dbReference type="PROSITE" id="PS51898">
    <property type="entry name" value="TYR_RECOMBINASE"/>
    <property type="match status" value="1"/>
</dbReference>
<dbReference type="Gene3D" id="1.10.150.130">
    <property type="match status" value="1"/>
</dbReference>
<dbReference type="CDD" id="cd01189">
    <property type="entry name" value="INT_ICEBs1_C_like"/>
    <property type="match status" value="1"/>
</dbReference>
<comment type="caution">
    <text evidence="4">The sequence shown here is derived from an EMBL/GenBank/DDBJ whole genome shotgun (WGS) entry which is preliminary data.</text>
</comment>
<dbReference type="InterPro" id="IPR010998">
    <property type="entry name" value="Integrase_recombinase_N"/>
</dbReference>
<dbReference type="Gene3D" id="1.10.443.10">
    <property type="entry name" value="Intergrase catalytic core"/>
    <property type="match status" value="1"/>
</dbReference>
<reference evidence="4" key="1">
    <citation type="submission" date="2019-08" db="EMBL/GenBank/DDBJ databases">
        <authorList>
            <person name="Kucharzyk K."/>
            <person name="Murdoch R.W."/>
            <person name="Higgins S."/>
            <person name="Loffler F."/>
        </authorList>
    </citation>
    <scope>NUCLEOTIDE SEQUENCE</scope>
</reference>
<feature type="domain" description="Tyr recombinase" evidence="3">
    <location>
        <begin position="159"/>
        <end position="362"/>
    </location>
</feature>
<evidence type="ECO:0000259" key="3">
    <source>
        <dbReference type="PROSITE" id="PS51898"/>
    </source>
</evidence>
<proteinExistence type="predicted"/>
<keyword evidence="2" id="KW-0233">DNA recombination</keyword>
<protein>
    <submittedName>
        <fullName evidence="4">Tyrosine recombinase XerC</fullName>
    </submittedName>
</protein>
<name>A0A644W8K7_9ZZZZ</name>
<dbReference type="InterPro" id="IPR050090">
    <property type="entry name" value="Tyrosine_recombinase_XerCD"/>
</dbReference>
<evidence type="ECO:0000256" key="1">
    <source>
        <dbReference type="ARBA" id="ARBA00023125"/>
    </source>
</evidence>
<dbReference type="InterPro" id="IPR011010">
    <property type="entry name" value="DNA_brk_join_enz"/>
</dbReference>
<dbReference type="InterPro" id="IPR002104">
    <property type="entry name" value="Integrase_catalytic"/>
</dbReference>
<dbReference type="InterPro" id="IPR013762">
    <property type="entry name" value="Integrase-like_cat_sf"/>
</dbReference>
<evidence type="ECO:0000256" key="2">
    <source>
        <dbReference type="ARBA" id="ARBA00023172"/>
    </source>
</evidence>
<gene>
    <name evidence="4" type="primary">xerC_52</name>
    <name evidence="4" type="ORF">SDC9_44982</name>
</gene>
<dbReference type="SUPFAM" id="SSF56349">
    <property type="entry name" value="DNA breaking-rejoining enzymes"/>
    <property type="match status" value="1"/>
</dbReference>
<dbReference type="EMBL" id="VSSQ01000628">
    <property type="protein sequence ID" value="MPL98773.1"/>
    <property type="molecule type" value="Genomic_DNA"/>
</dbReference>
<evidence type="ECO:0000313" key="4">
    <source>
        <dbReference type="EMBL" id="MPL98773.1"/>
    </source>
</evidence>
<dbReference type="GO" id="GO:0015074">
    <property type="term" value="P:DNA integration"/>
    <property type="evidence" value="ECO:0007669"/>
    <property type="project" value="InterPro"/>
</dbReference>
<organism evidence="4">
    <name type="scientific">bioreactor metagenome</name>
    <dbReference type="NCBI Taxonomy" id="1076179"/>
    <lineage>
        <taxon>unclassified sequences</taxon>
        <taxon>metagenomes</taxon>
        <taxon>ecological metagenomes</taxon>
    </lineage>
</organism>
<accession>A0A644W8K7</accession>